<reference evidence="1" key="1">
    <citation type="journal article" date="2023" name="G3 (Bethesda)">
        <title>A reference genome for the long-term kleptoplast-retaining sea slug Elysia crispata morphotype clarki.</title>
        <authorList>
            <person name="Eastman K.E."/>
            <person name="Pendleton A.L."/>
            <person name="Shaikh M.A."/>
            <person name="Suttiyut T."/>
            <person name="Ogas R."/>
            <person name="Tomko P."/>
            <person name="Gavelis G."/>
            <person name="Widhalm J.R."/>
            <person name="Wisecaver J.H."/>
        </authorList>
    </citation>
    <scope>NUCLEOTIDE SEQUENCE</scope>
    <source>
        <strain evidence="1">ECLA1</strain>
    </source>
</reference>
<dbReference type="Proteomes" id="UP001283361">
    <property type="component" value="Unassembled WGS sequence"/>
</dbReference>
<accession>A0AAE1B4G6</accession>
<proteinExistence type="predicted"/>
<organism evidence="1 2">
    <name type="scientific">Elysia crispata</name>
    <name type="common">lettuce slug</name>
    <dbReference type="NCBI Taxonomy" id="231223"/>
    <lineage>
        <taxon>Eukaryota</taxon>
        <taxon>Metazoa</taxon>
        <taxon>Spiralia</taxon>
        <taxon>Lophotrochozoa</taxon>
        <taxon>Mollusca</taxon>
        <taxon>Gastropoda</taxon>
        <taxon>Heterobranchia</taxon>
        <taxon>Euthyneura</taxon>
        <taxon>Panpulmonata</taxon>
        <taxon>Sacoglossa</taxon>
        <taxon>Placobranchoidea</taxon>
        <taxon>Plakobranchidae</taxon>
        <taxon>Elysia</taxon>
    </lineage>
</organism>
<gene>
    <name evidence="1" type="ORF">RRG08_009987</name>
</gene>
<dbReference type="EMBL" id="JAWDGP010000571">
    <property type="protein sequence ID" value="KAK3799445.1"/>
    <property type="molecule type" value="Genomic_DNA"/>
</dbReference>
<protein>
    <submittedName>
        <fullName evidence="1">Uncharacterized protein</fullName>
    </submittedName>
</protein>
<evidence type="ECO:0000313" key="2">
    <source>
        <dbReference type="Proteomes" id="UP001283361"/>
    </source>
</evidence>
<name>A0AAE1B4G6_9GAST</name>
<evidence type="ECO:0000313" key="1">
    <source>
        <dbReference type="EMBL" id="KAK3799445.1"/>
    </source>
</evidence>
<dbReference type="AlphaFoldDB" id="A0AAE1B4G6"/>
<comment type="caution">
    <text evidence="1">The sequence shown here is derived from an EMBL/GenBank/DDBJ whole genome shotgun (WGS) entry which is preliminary data.</text>
</comment>
<keyword evidence="2" id="KW-1185">Reference proteome</keyword>
<sequence>MSYFQKNGKERSSLISKDDDFCLEKHSPNLSRTLDFFALEQIFLEFIRYNACGEHIAWKEYMSTAIIFTEAKPLEETLRSRTEHQLNVRIAK</sequence>